<sequence>MAKMVGSSLTCRCSSKAIPDALKFLTEDLKREVDETYKFGTFVKLTAEKVGKRDFVRWMYDISDLERECIIMRPKAGEKLRLFPWTIQKLLNLPYGTGVMPPRYTLKERNDEFDKVRAILEKEKGRCWGVDEQEQEDAGEGDEQEQDSDAGEDVEEDEHGRTKKGVEEDERGRTKEAKKPKESISMLLIEQAKKPKESISMLLIEHVLKKTKDRGLKLRLFFMIVISKYLLPGSSSTVNEQAVMYTRNLDLISQIDWSTVVYEDLRDSVKKWKAEKQSKIIHGCCMVPNGVLLGYVDCDITNKKTLSLPRINQYDKNELSSIIAWCKSKSSHGYGGAQLKRRAATCYESFLPSAGTRPDDIGQEGLALLAKAHIYVPPCTELDDDIKDMLGGQNSRAQTEYLYNQHVLEKLDSQEQLLLDINGHEVSEADFVKWFRPTGEMDPRALRVPFILWNHEWKAQNKPYFIVPEAHPHDPSNANNKDPSIPKKIRA</sequence>
<dbReference type="Proteomes" id="UP000604825">
    <property type="component" value="Unassembled WGS sequence"/>
</dbReference>
<organism evidence="2 3">
    <name type="scientific">Miscanthus lutarioriparius</name>
    <dbReference type="NCBI Taxonomy" id="422564"/>
    <lineage>
        <taxon>Eukaryota</taxon>
        <taxon>Viridiplantae</taxon>
        <taxon>Streptophyta</taxon>
        <taxon>Embryophyta</taxon>
        <taxon>Tracheophyta</taxon>
        <taxon>Spermatophyta</taxon>
        <taxon>Magnoliopsida</taxon>
        <taxon>Liliopsida</taxon>
        <taxon>Poales</taxon>
        <taxon>Poaceae</taxon>
        <taxon>PACMAD clade</taxon>
        <taxon>Panicoideae</taxon>
        <taxon>Andropogonodae</taxon>
        <taxon>Andropogoneae</taxon>
        <taxon>Saccharinae</taxon>
        <taxon>Miscanthus</taxon>
    </lineage>
</organism>
<dbReference type="AlphaFoldDB" id="A0A811QZC4"/>
<dbReference type="OrthoDB" id="10648230at2759"/>
<accession>A0A811QZC4</accession>
<feature type="compositionally biased region" description="Acidic residues" evidence="1">
    <location>
        <begin position="131"/>
        <end position="157"/>
    </location>
</feature>
<dbReference type="EMBL" id="CAJGYO010000012">
    <property type="protein sequence ID" value="CAD6263700.1"/>
    <property type="molecule type" value="Genomic_DNA"/>
</dbReference>
<keyword evidence="3" id="KW-1185">Reference proteome</keyword>
<feature type="region of interest" description="Disordered" evidence="1">
    <location>
        <begin position="130"/>
        <end position="180"/>
    </location>
</feature>
<dbReference type="PANTHER" id="PTHR34835:SF81">
    <property type="entry name" value="OS06G0475900 PROTEIN"/>
    <property type="match status" value="1"/>
</dbReference>
<evidence type="ECO:0000313" key="2">
    <source>
        <dbReference type="EMBL" id="CAD6263700.1"/>
    </source>
</evidence>
<dbReference type="PANTHER" id="PTHR34835">
    <property type="entry name" value="OS07G0283600 PROTEIN-RELATED"/>
    <property type="match status" value="1"/>
</dbReference>
<protein>
    <submittedName>
        <fullName evidence="2">Uncharacterized protein</fullName>
    </submittedName>
</protein>
<proteinExistence type="predicted"/>
<evidence type="ECO:0000313" key="3">
    <source>
        <dbReference type="Proteomes" id="UP000604825"/>
    </source>
</evidence>
<name>A0A811QZC4_9POAL</name>
<gene>
    <name evidence="2" type="ORF">NCGR_LOCUS47005</name>
</gene>
<evidence type="ECO:0000256" key="1">
    <source>
        <dbReference type="SAM" id="MobiDB-lite"/>
    </source>
</evidence>
<comment type="caution">
    <text evidence="2">The sequence shown here is derived from an EMBL/GenBank/DDBJ whole genome shotgun (WGS) entry which is preliminary data.</text>
</comment>
<feature type="region of interest" description="Disordered" evidence="1">
    <location>
        <begin position="468"/>
        <end position="491"/>
    </location>
</feature>
<reference evidence="2" key="1">
    <citation type="submission" date="2020-10" db="EMBL/GenBank/DDBJ databases">
        <authorList>
            <person name="Han B."/>
            <person name="Lu T."/>
            <person name="Zhao Q."/>
            <person name="Huang X."/>
            <person name="Zhao Y."/>
        </authorList>
    </citation>
    <scope>NUCLEOTIDE SEQUENCE</scope>
</reference>
<feature type="compositionally biased region" description="Basic and acidic residues" evidence="1">
    <location>
        <begin position="158"/>
        <end position="180"/>
    </location>
</feature>